<dbReference type="Pfam" id="PF02481">
    <property type="entry name" value="DNA_processg_A"/>
    <property type="match status" value="1"/>
</dbReference>
<evidence type="ECO:0000256" key="2">
    <source>
        <dbReference type="SAM" id="MobiDB-lite"/>
    </source>
</evidence>
<dbReference type="AlphaFoldDB" id="A0A261FFB1"/>
<accession>A0A261FFB1</accession>
<feature type="compositionally biased region" description="Low complexity" evidence="2">
    <location>
        <begin position="7"/>
        <end position="37"/>
    </location>
</feature>
<dbReference type="InterPro" id="IPR057666">
    <property type="entry name" value="DrpA_SLOG"/>
</dbReference>
<protein>
    <submittedName>
        <fullName evidence="4">DNA protecting protein DprA</fullName>
    </submittedName>
</protein>
<feature type="compositionally biased region" description="Polar residues" evidence="2">
    <location>
        <begin position="49"/>
        <end position="66"/>
    </location>
</feature>
<dbReference type="EMBL" id="MWWW01000027">
    <property type="protein sequence ID" value="OZG57566.1"/>
    <property type="molecule type" value="Genomic_DNA"/>
</dbReference>
<comment type="similarity">
    <text evidence="1">Belongs to the DprA/Smf family.</text>
</comment>
<evidence type="ECO:0000313" key="4">
    <source>
        <dbReference type="EMBL" id="OZG57566.1"/>
    </source>
</evidence>
<feature type="compositionally biased region" description="Polar residues" evidence="2">
    <location>
        <begin position="434"/>
        <end position="454"/>
    </location>
</feature>
<comment type="caution">
    <text evidence="4">The sequence shown here is derived from an EMBL/GenBank/DDBJ whole genome shotgun (WGS) entry which is preliminary data.</text>
</comment>
<feature type="domain" description="Smf/DprA SLOG" evidence="3">
    <location>
        <begin position="190"/>
        <end position="415"/>
    </location>
</feature>
<dbReference type="PANTHER" id="PTHR43022:SF1">
    <property type="entry name" value="PROTEIN SMF"/>
    <property type="match status" value="1"/>
</dbReference>
<feature type="compositionally biased region" description="Low complexity" evidence="2">
    <location>
        <begin position="463"/>
        <end position="478"/>
    </location>
</feature>
<feature type="region of interest" description="Disordered" evidence="2">
    <location>
        <begin position="1"/>
        <end position="70"/>
    </location>
</feature>
<evidence type="ECO:0000256" key="1">
    <source>
        <dbReference type="ARBA" id="ARBA00006525"/>
    </source>
</evidence>
<dbReference type="GO" id="GO:0009294">
    <property type="term" value="P:DNA-mediated transformation"/>
    <property type="evidence" value="ECO:0007669"/>
    <property type="project" value="InterPro"/>
</dbReference>
<name>A0A261FFB1_9BIFI</name>
<feature type="compositionally biased region" description="Basic and acidic residues" evidence="2">
    <location>
        <begin position="561"/>
        <end position="575"/>
    </location>
</feature>
<gene>
    <name evidence="4" type="ORF">BMYO_1885</name>
</gene>
<evidence type="ECO:0000259" key="3">
    <source>
        <dbReference type="Pfam" id="PF02481"/>
    </source>
</evidence>
<evidence type="ECO:0000313" key="5">
    <source>
        <dbReference type="Proteomes" id="UP000216871"/>
    </source>
</evidence>
<feature type="region of interest" description="Disordered" evidence="2">
    <location>
        <begin position="557"/>
        <end position="608"/>
    </location>
</feature>
<dbReference type="SUPFAM" id="SSF102405">
    <property type="entry name" value="MCP/YpsA-like"/>
    <property type="match status" value="1"/>
</dbReference>
<dbReference type="InterPro" id="IPR003488">
    <property type="entry name" value="DprA"/>
</dbReference>
<dbReference type="Gene3D" id="3.40.50.450">
    <property type="match status" value="1"/>
</dbReference>
<reference evidence="4 5" key="1">
    <citation type="journal article" date="2017" name="BMC Genomics">
        <title>Comparative genomic and phylogenomic analyses of the Bifidobacteriaceae family.</title>
        <authorList>
            <person name="Lugli G.A."/>
            <person name="Milani C."/>
            <person name="Turroni F."/>
            <person name="Duranti S."/>
            <person name="Mancabelli L."/>
            <person name="Mangifesta M."/>
            <person name="Ferrario C."/>
            <person name="Modesto M."/>
            <person name="Mattarelli P."/>
            <person name="Jiri K."/>
            <person name="van Sinderen D."/>
            <person name="Ventura M."/>
        </authorList>
    </citation>
    <scope>NUCLEOTIDE SEQUENCE [LARGE SCALE GENOMIC DNA]</scope>
    <source>
        <strain evidence="4 5">DSM 100196</strain>
    </source>
</reference>
<dbReference type="Proteomes" id="UP000216871">
    <property type="component" value="Unassembled WGS sequence"/>
</dbReference>
<keyword evidence="5" id="KW-1185">Reference proteome</keyword>
<organism evidence="4 5">
    <name type="scientific">Bifidobacterium myosotis</name>
    <dbReference type="NCBI Taxonomy" id="1630166"/>
    <lineage>
        <taxon>Bacteria</taxon>
        <taxon>Bacillati</taxon>
        <taxon>Actinomycetota</taxon>
        <taxon>Actinomycetes</taxon>
        <taxon>Bifidobacteriales</taxon>
        <taxon>Bifidobacteriaceae</taxon>
        <taxon>Bifidobacterium</taxon>
    </lineage>
</organism>
<feature type="region of interest" description="Disordered" evidence="2">
    <location>
        <begin position="425"/>
        <end position="544"/>
    </location>
</feature>
<proteinExistence type="inferred from homology"/>
<sequence>MTGSNIASSTETSSTVVTSSTSNTGNTSSASAHAGTATHGGTGVNAGTSTHADTGANANVPVQHSSPRPAAIPAPTIEALYRAALTFCLDGTDVMMYATLKGAPSAESLWHALAQSHPSNPDNVSGPALGRIDRMFVNGITRWGRSVSTDMMASFRTSLASWHNRMRDLPSQDIMQLANWFTVDGTMWLIGPDHPCWPHQLADLAIRSDWAPPLCLWIRGDPRALTSCPNPIGIVGSRDVNEYGRYVAHTMAEQAAAAGHLVVSGGAMGTDAAAHWGALNALHGRNPANVGKTVAVFAGGLNHMGPMRNRTLFERIEAQGGALISEHCPNTIPEARRFLLRNRIIAALSSTLVVAQARLRSGALNTAGWACELMREVYAVPGDINQPGNAGCNKMISDHRAILLCAATSTEDICHERHRPIMTAYAGPPGTLSKAGSASQPIHETAQSAASNDASLPAEEETATGTAAEGAASPTSPTRAADHRPSRSAPPGRPSNTRAMKPASGGMPSSAKQRMPDIAPHGSRTASDASEARRSPTDGNQPTLMQTTLMQTTLQSNPISRYDDGPVGDHCHQDAHAGTSTRRMPDLRAPSKSQEDAEPRIDPNTLPEPQREMVGLIRECRRRHLIVTPDALLRVARELHNDEIPNIGTVLELLGALELKGVVTRQADGVMLSDRVR</sequence>
<dbReference type="PANTHER" id="PTHR43022">
    <property type="entry name" value="PROTEIN SMF"/>
    <property type="match status" value="1"/>
</dbReference>